<dbReference type="Gene3D" id="1.20.5.170">
    <property type="match status" value="1"/>
</dbReference>
<organism evidence="2 3">
    <name type="scientific">Apatococcus lobatus</name>
    <dbReference type="NCBI Taxonomy" id="904363"/>
    <lineage>
        <taxon>Eukaryota</taxon>
        <taxon>Viridiplantae</taxon>
        <taxon>Chlorophyta</taxon>
        <taxon>core chlorophytes</taxon>
        <taxon>Trebouxiophyceae</taxon>
        <taxon>Chlorellales</taxon>
        <taxon>Chlorellaceae</taxon>
        <taxon>Apatococcus</taxon>
    </lineage>
</organism>
<feature type="coiled-coil region" evidence="1">
    <location>
        <begin position="106"/>
        <end position="140"/>
    </location>
</feature>
<evidence type="ECO:0000313" key="2">
    <source>
        <dbReference type="EMBL" id="KAK9831600.1"/>
    </source>
</evidence>
<comment type="caution">
    <text evidence="2">The sequence shown here is derived from an EMBL/GenBank/DDBJ whole genome shotgun (WGS) entry which is preliminary data.</text>
</comment>
<gene>
    <name evidence="2" type="ORF">WJX74_001975</name>
</gene>
<name>A0AAW1RBZ1_9CHLO</name>
<evidence type="ECO:0008006" key="4">
    <source>
        <dbReference type="Google" id="ProtNLM"/>
    </source>
</evidence>
<keyword evidence="3" id="KW-1185">Reference proteome</keyword>
<protein>
    <recommendedName>
        <fullName evidence="4">BZIP domain-containing protein</fullName>
    </recommendedName>
</protein>
<keyword evidence="1" id="KW-0175">Coiled coil</keyword>
<dbReference type="SUPFAM" id="SSF57959">
    <property type="entry name" value="Leucine zipper domain"/>
    <property type="match status" value="1"/>
</dbReference>
<dbReference type="EMBL" id="JALJOS010000013">
    <property type="protein sequence ID" value="KAK9831600.1"/>
    <property type="molecule type" value="Genomic_DNA"/>
</dbReference>
<evidence type="ECO:0000256" key="1">
    <source>
        <dbReference type="SAM" id="Coils"/>
    </source>
</evidence>
<reference evidence="2 3" key="1">
    <citation type="journal article" date="2024" name="Nat. Commun.">
        <title>Phylogenomics reveals the evolutionary origins of lichenization in chlorophyte algae.</title>
        <authorList>
            <person name="Puginier C."/>
            <person name="Libourel C."/>
            <person name="Otte J."/>
            <person name="Skaloud P."/>
            <person name="Haon M."/>
            <person name="Grisel S."/>
            <person name="Petersen M."/>
            <person name="Berrin J.G."/>
            <person name="Delaux P.M."/>
            <person name="Dal Grande F."/>
            <person name="Keller J."/>
        </authorList>
    </citation>
    <scope>NUCLEOTIDE SEQUENCE [LARGE SCALE GENOMIC DNA]</scope>
    <source>
        <strain evidence="2 3">SAG 2145</strain>
    </source>
</reference>
<accession>A0AAW1RBZ1</accession>
<dbReference type="AlphaFoldDB" id="A0AAW1RBZ1"/>
<dbReference type="CDD" id="cd14688">
    <property type="entry name" value="bZIP_YAP"/>
    <property type="match status" value="1"/>
</dbReference>
<evidence type="ECO:0000313" key="3">
    <source>
        <dbReference type="Proteomes" id="UP001438707"/>
    </source>
</evidence>
<proteinExistence type="predicted"/>
<dbReference type="GO" id="GO:0003700">
    <property type="term" value="F:DNA-binding transcription factor activity"/>
    <property type="evidence" value="ECO:0007669"/>
    <property type="project" value="InterPro"/>
</dbReference>
<sequence>MQVAQRTSGLPDLWGANRLASDPLDAIFKPEEGFLWDYVSTLETPTAQHDEQHSTVTSAYPSADFMAEASGQTPEPSRPKTQDVSKTQAKKLKEQAKNRRTQRAFRERQKSKMQRFEQEVSALQDQLSQVLDEKRRLASRTTALEKVLSFREEHISLLEAGATEAAPREHNDATLPQTLLRFVEIVEQAKPGADWTVFQNVSQIPDERIRGLHKSWVAQMAECQANGGEVRGTAANVRLCELIDALVEMKRSAQFGAPVLFQKALASAVHATPDGQCPNSQFWQDVLVSARLSPESQESIVQAQQTLVAQMNTIVTNRKSLLTILQRSQDPTLDKEHENCTAFEEACQASDALRNNFVMEHRSVQEFTSRFWQSMDQVTAARLYVAAFPWPVDTLNISSNIILQQGPQARARVTSTNYNFRQLLQQSTSLSPFRSIAYSPTPST</sequence>
<dbReference type="Proteomes" id="UP001438707">
    <property type="component" value="Unassembled WGS sequence"/>
</dbReference>
<dbReference type="InterPro" id="IPR046347">
    <property type="entry name" value="bZIP_sf"/>
</dbReference>